<evidence type="ECO:0000313" key="4">
    <source>
        <dbReference type="EnsemblMetazoa" id="CapteP224992"/>
    </source>
</evidence>
<reference evidence="5" key="1">
    <citation type="submission" date="2012-12" db="EMBL/GenBank/DDBJ databases">
        <authorList>
            <person name="Hellsten U."/>
            <person name="Grimwood J."/>
            <person name="Chapman J.A."/>
            <person name="Shapiro H."/>
            <person name="Aerts A."/>
            <person name="Otillar R.P."/>
            <person name="Terry A.Y."/>
            <person name="Boore J.L."/>
            <person name="Simakov O."/>
            <person name="Marletaz F."/>
            <person name="Cho S.-J."/>
            <person name="Edsinger-Gonzales E."/>
            <person name="Havlak P."/>
            <person name="Kuo D.-H."/>
            <person name="Larsson T."/>
            <person name="Lv J."/>
            <person name="Arendt D."/>
            <person name="Savage R."/>
            <person name="Osoegawa K."/>
            <person name="de Jong P."/>
            <person name="Lindberg D.R."/>
            <person name="Seaver E.C."/>
            <person name="Weisblat D.A."/>
            <person name="Putnam N.H."/>
            <person name="Grigoriev I.V."/>
            <person name="Rokhsar D.S."/>
        </authorList>
    </citation>
    <scope>NUCLEOTIDE SEQUENCE</scope>
    <source>
        <strain evidence="5">I ESC-2004</strain>
    </source>
</reference>
<evidence type="ECO:0000256" key="1">
    <source>
        <dbReference type="SAM" id="MobiDB-lite"/>
    </source>
</evidence>
<feature type="signal peptide" evidence="2">
    <location>
        <begin position="1"/>
        <end position="21"/>
    </location>
</feature>
<dbReference type="EMBL" id="KB296161">
    <property type="protein sequence ID" value="ELU12145.1"/>
    <property type="molecule type" value="Genomic_DNA"/>
</dbReference>
<reference evidence="4" key="3">
    <citation type="submission" date="2015-06" db="UniProtKB">
        <authorList>
            <consortium name="EnsemblMetazoa"/>
        </authorList>
    </citation>
    <scope>IDENTIFICATION</scope>
</reference>
<accession>R7V8S4</accession>
<organism evidence="3">
    <name type="scientific">Capitella teleta</name>
    <name type="common">Polychaete worm</name>
    <dbReference type="NCBI Taxonomy" id="283909"/>
    <lineage>
        <taxon>Eukaryota</taxon>
        <taxon>Metazoa</taxon>
        <taxon>Spiralia</taxon>
        <taxon>Lophotrochozoa</taxon>
        <taxon>Annelida</taxon>
        <taxon>Polychaeta</taxon>
        <taxon>Sedentaria</taxon>
        <taxon>Scolecida</taxon>
        <taxon>Capitellidae</taxon>
        <taxon>Capitella</taxon>
    </lineage>
</organism>
<evidence type="ECO:0000313" key="3">
    <source>
        <dbReference type="EMBL" id="ELU12145.1"/>
    </source>
</evidence>
<dbReference type="EMBL" id="AMQN01000803">
    <property type="status" value="NOT_ANNOTATED_CDS"/>
    <property type="molecule type" value="Genomic_DNA"/>
</dbReference>
<feature type="compositionally biased region" description="Basic residues" evidence="1">
    <location>
        <begin position="59"/>
        <end position="76"/>
    </location>
</feature>
<dbReference type="Proteomes" id="UP000014760">
    <property type="component" value="Unassembled WGS sequence"/>
</dbReference>
<dbReference type="AlphaFoldDB" id="R7V8S4"/>
<dbReference type="HOGENOM" id="CLU_1084032_0_0_1"/>
<gene>
    <name evidence="3" type="ORF">CAPTEDRAFT_224992</name>
</gene>
<dbReference type="Gene3D" id="2.60.120.970">
    <property type="match status" value="1"/>
</dbReference>
<feature type="compositionally biased region" description="Low complexity" evidence="1">
    <location>
        <begin position="47"/>
        <end position="58"/>
    </location>
</feature>
<reference evidence="3 5" key="2">
    <citation type="journal article" date="2013" name="Nature">
        <title>Insights into bilaterian evolution from three spiralian genomes.</title>
        <authorList>
            <person name="Simakov O."/>
            <person name="Marletaz F."/>
            <person name="Cho S.J."/>
            <person name="Edsinger-Gonzales E."/>
            <person name="Havlak P."/>
            <person name="Hellsten U."/>
            <person name="Kuo D.H."/>
            <person name="Larsson T."/>
            <person name="Lv J."/>
            <person name="Arendt D."/>
            <person name="Savage R."/>
            <person name="Osoegawa K."/>
            <person name="de Jong P."/>
            <person name="Grimwood J."/>
            <person name="Chapman J.A."/>
            <person name="Shapiro H."/>
            <person name="Aerts A."/>
            <person name="Otillar R.P."/>
            <person name="Terry A.Y."/>
            <person name="Boore J.L."/>
            <person name="Grigoriev I.V."/>
            <person name="Lindberg D.R."/>
            <person name="Seaver E.C."/>
            <person name="Weisblat D.A."/>
            <person name="Putnam N.H."/>
            <person name="Rokhsar D.S."/>
        </authorList>
    </citation>
    <scope>NUCLEOTIDE SEQUENCE</scope>
    <source>
        <strain evidence="3 5">I ESC-2004</strain>
    </source>
</reference>
<evidence type="ECO:0000313" key="5">
    <source>
        <dbReference type="Proteomes" id="UP000014760"/>
    </source>
</evidence>
<keyword evidence="2" id="KW-0732">Signal</keyword>
<feature type="region of interest" description="Disordered" evidence="1">
    <location>
        <begin position="25"/>
        <end position="99"/>
    </location>
</feature>
<dbReference type="STRING" id="283909.R7V8S4"/>
<dbReference type="OrthoDB" id="5948587at2759"/>
<feature type="chain" id="PRO_5008788857" description="TGF-beta propeptide domain-containing protein" evidence="2">
    <location>
        <begin position="22"/>
        <end position="257"/>
    </location>
</feature>
<name>R7V8S4_CAPTE</name>
<proteinExistence type="predicted"/>
<feature type="non-terminal residue" evidence="3">
    <location>
        <position position="257"/>
    </location>
</feature>
<protein>
    <recommendedName>
        <fullName evidence="6">TGF-beta propeptide domain-containing protein</fullName>
    </recommendedName>
</protein>
<evidence type="ECO:0000256" key="2">
    <source>
        <dbReference type="SAM" id="SignalP"/>
    </source>
</evidence>
<dbReference type="EnsemblMetazoa" id="CapteT224992">
    <property type="protein sequence ID" value="CapteP224992"/>
    <property type="gene ID" value="CapteG224992"/>
</dbReference>
<sequence>MHTRISLICLYVLIHVVASSANDRSEATDWSARSLQHSRRRHRETPRAVSGDSSGRSARSSRRAARRQRAGGRRRDHQTTEAPDTTEEPIFLDYHTGPDPETAERVCGRDCLFTRDLRRHHRLEAIKEDILRKLKLDGPVNITNRPLQLPGVPVIQDFVQESQMQSDQPYGRHHPLLYEDEVDDDGDRATTLRVFNFAEPPPANLSTNDSQTCFFKFSNDILGSRSQVQNATLGVYIKSPAVPDVMYTYILIYVLGT</sequence>
<keyword evidence="5" id="KW-1185">Reference proteome</keyword>
<evidence type="ECO:0008006" key="6">
    <source>
        <dbReference type="Google" id="ProtNLM"/>
    </source>
</evidence>